<dbReference type="GO" id="GO:0140662">
    <property type="term" value="F:ATP-dependent protein folding chaperone"/>
    <property type="evidence" value="ECO:0007669"/>
    <property type="project" value="InterPro"/>
</dbReference>
<evidence type="ECO:0000256" key="1">
    <source>
        <dbReference type="ARBA" id="ARBA00022741"/>
    </source>
</evidence>
<organism evidence="4 5">
    <name type="scientific">Triparma verrucosa</name>
    <dbReference type="NCBI Taxonomy" id="1606542"/>
    <lineage>
        <taxon>Eukaryota</taxon>
        <taxon>Sar</taxon>
        <taxon>Stramenopiles</taxon>
        <taxon>Ochrophyta</taxon>
        <taxon>Bolidophyceae</taxon>
        <taxon>Parmales</taxon>
        <taxon>Triparmaceae</taxon>
        <taxon>Triparma</taxon>
    </lineage>
</organism>
<accession>A0A9W6Z7Q6</accession>
<dbReference type="Gene3D" id="1.20.1270.10">
    <property type="match status" value="1"/>
</dbReference>
<dbReference type="SUPFAM" id="SSF53067">
    <property type="entry name" value="Actin-like ATPase domain"/>
    <property type="match status" value="2"/>
</dbReference>
<feature type="compositionally biased region" description="Basic and acidic residues" evidence="3">
    <location>
        <begin position="528"/>
        <end position="546"/>
    </location>
</feature>
<dbReference type="FunFam" id="3.90.640.10:FF:000004">
    <property type="entry name" value="Heat shock 70 kDa protein 4"/>
    <property type="match status" value="1"/>
</dbReference>
<dbReference type="Gene3D" id="3.90.640.10">
    <property type="entry name" value="Actin, Chain A, domain 4"/>
    <property type="match status" value="1"/>
</dbReference>
<protein>
    <recommendedName>
        <fullName evidence="6">Heat shock protein 70</fullName>
    </recommendedName>
</protein>
<reference evidence="5" key="1">
    <citation type="journal article" date="2023" name="Commun. Biol.">
        <title>Genome analysis of Parmales, the sister group of diatoms, reveals the evolutionary specialization of diatoms from phago-mixotrophs to photoautotrophs.</title>
        <authorList>
            <person name="Ban H."/>
            <person name="Sato S."/>
            <person name="Yoshikawa S."/>
            <person name="Yamada K."/>
            <person name="Nakamura Y."/>
            <person name="Ichinomiya M."/>
            <person name="Sato N."/>
            <person name="Blanc-Mathieu R."/>
            <person name="Endo H."/>
            <person name="Kuwata A."/>
            <person name="Ogata H."/>
        </authorList>
    </citation>
    <scope>NUCLEOTIDE SEQUENCE [LARGE SCALE GENOMIC DNA]</scope>
    <source>
        <strain evidence="5">NIES 3699</strain>
    </source>
</reference>
<dbReference type="Gene3D" id="3.30.420.40">
    <property type="match status" value="2"/>
</dbReference>
<comment type="caution">
    <text evidence="4">The sequence shown here is derived from an EMBL/GenBank/DDBJ whole genome shotgun (WGS) entry which is preliminary data.</text>
</comment>
<sequence>MSVVGLDFGSTNCVIASAGRGGVDVLLNGNSNRLNPNMSAFNGSTRSCGEAAASTATSNYKNTITSMKRLIGLKFDSALARKELALCPFKGVLNPANGGVAVEVSYENAPKVVAIEAALAMMISHMSSISSGANAGVFPQDWVIAVPSFYTDSQKRSFLDACEIVGVNCLRLMHESTASALAYGIFKDIKKEFKEGSPTYTMFIDMGSTQYTVSIVSYTPAKLTVLSAHYDADLGGREFDAKIADWAVKEFTAKYKNAKSPTTSPKAMLKLRAACEKAKKTLSPSGVKEARINLECLIEEYDFNGKLTSDTFEEMCEDLLARLEGPILRCLEESGLTMDKLDSVELIGGGTRVGCVKRRLAGILKLDKEKNNYGLSTTMNADEAVARGCALQSAILSPRFKVLPYEIVERQVQGVKVSWEGEAEEDEGEEGGGNEVLMFERGSNFNVTKRVTLKKSGDFTVKASYNDIPSGSNTIASSTPVDLCTFNISAPATDQPNKIRVNIKQDLSGIITLSSAQSMEELPPDPEPEAKEGEENKEGTEQKDEDAPAPAPKKKYKKSNLAFTTSTFMRYKKEAMDKAVEDEARMANADRVAAETAAKRNELESYLYSMRDKIIGELKDFCTEEESSTFSKALEDAEEWLYSDEGFDSTKSVYMTKLDDVKKFGTPIERRQVEANSRQTTISSLKGSLETYKKFVQSSDDKYAHITDDERDVCRTACNSAESWLYEMIEKQSELPQSVDPILSVAQISAKQKEVADAVNPIMHKPKPLPPKEDPKKDVGTEEKTEEKEEEKPKEEGEPMQTDEAPPPPEADTEPMQTE</sequence>
<evidence type="ECO:0000256" key="3">
    <source>
        <dbReference type="SAM" id="MobiDB-lite"/>
    </source>
</evidence>
<dbReference type="PANTHER" id="PTHR45639">
    <property type="entry name" value="HSC70CB, ISOFORM G-RELATED"/>
    <property type="match status" value="1"/>
</dbReference>
<name>A0A9W6Z7Q6_9STRA</name>
<keyword evidence="1" id="KW-0547">Nucleotide-binding</keyword>
<dbReference type="FunFam" id="1.20.1270.10:FF:000002">
    <property type="entry name" value="Heat shock 70 kDa protein 4"/>
    <property type="match status" value="1"/>
</dbReference>
<keyword evidence="2" id="KW-0067">ATP-binding</keyword>
<feature type="region of interest" description="Disordered" evidence="3">
    <location>
        <begin position="514"/>
        <end position="556"/>
    </location>
</feature>
<dbReference type="PRINTS" id="PR00301">
    <property type="entry name" value="HEATSHOCK70"/>
</dbReference>
<proteinExistence type="predicted"/>
<keyword evidence="5" id="KW-1185">Reference proteome</keyword>
<dbReference type="PANTHER" id="PTHR45639:SF4">
    <property type="entry name" value="HSC70CB, ISOFORM G"/>
    <property type="match status" value="1"/>
</dbReference>
<dbReference type="Proteomes" id="UP001165160">
    <property type="component" value="Unassembled WGS sequence"/>
</dbReference>
<dbReference type="Gene3D" id="3.30.30.30">
    <property type="match status" value="1"/>
</dbReference>
<dbReference type="Pfam" id="PF00012">
    <property type="entry name" value="HSP70"/>
    <property type="match status" value="1"/>
</dbReference>
<dbReference type="InterPro" id="IPR043129">
    <property type="entry name" value="ATPase_NBD"/>
</dbReference>
<evidence type="ECO:0008006" key="6">
    <source>
        <dbReference type="Google" id="ProtNLM"/>
    </source>
</evidence>
<evidence type="ECO:0000256" key="2">
    <source>
        <dbReference type="ARBA" id="ARBA00022840"/>
    </source>
</evidence>
<dbReference type="GO" id="GO:0005829">
    <property type="term" value="C:cytosol"/>
    <property type="evidence" value="ECO:0007669"/>
    <property type="project" value="TreeGrafter"/>
</dbReference>
<dbReference type="SUPFAM" id="SSF100920">
    <property type="entry name" value="Heat shock protein 70kD (HSP70), peptide-binding domain"/>
    <property type="match status" value="1"/>
</dbReference>
<dbReference type="FunFam" id="3.30.420.40:FF:000171">
    <property type="entry name" value="Heat shock 70 kDa protein 4"/>
    <property type="match status" value="2"/>
</dbReference>
<dbReference type="InterPro" id="IPR029047">
    <property type="entry name" value="HSP70_peptide-bd_sf"/>
</dbReference>
<dbReference type="EMBL" id="BRXX01000575">
    <property type="protein sequence ID" value="GMH47296.1"/>
    <property type="molecule type" value="Genomic_DNA"/>
</dbReference>
<dbReference type="InterPro" id="IPR029048">
    <property type="entry name" value="HSP70_C_sf"/>
</dbReference>
<feature type="compositionally biased region" description="Basic and acidic residues" evidence="3">
    <location>
        <begin position="770"/>
        <end position="797"/>
    </location>
</feature>
<dbReference type="GO" id="GO:0005524">
    <property type="term" value="F:ATP binding"/>
    <property type="evidence" value="ECO:0007669"/>
    <property type="project" value="UniProtKB-KW"/>
</dbReference>
<evidence type="ECO:0000313" key="5">
    <source>
        <dbReference type="Proteomes" id="UP001165160"/>
    </source>
</evidence>
<evidence type="ECO:0000313" key="4">
    <source>
        <dbReference type="EMBL" id="GMH47296.1"/>
    </source>
</evidence>
<dbReference type="Gene3D" id="2.60.34.10">
    <property type="entry name" value="Substrate Binding Domain Of DNAk, Chain A, domain 1"/>
    <property type="match status" value="1"/>
</dbReference>
<dbReference type="InterPro" id="IPR013126">
    <property type="entry name" value="Hsp_70_fam"/>
</dbReference>
<dbReference type="CDD" id="cd11732">
    <property type="entry name" value="ASKHA_NBD_HSP70_HSP105-110-like"/>
    <property type="match status" value="1"/>
</dbReference>
<feature type="region of interest" description="Disordered" evidence="3">
    <location>
        <begin position="751"/>
        <end position="819"/>
    </location>
</feature>
<dbReference type="SUPFAM" id="SSF100934">
    <property type="entry name" value="Heat shock protein 70kD (HSP70), C-terminal subdomain"/>
    <property type="match status" value="2"/>
</dbReference>
<dbReference type="GO" id="GO:0005634">
    <property type="term" value="C:nucleus"/>
    <property type="evidence" value="ECO:0007669"/>
    <property type="project" value="TreeGrafter"/>
</dbReference>
<gene>
    <name evidence="4" type="ORF">TrVE_jg10048</name>
</gene>
<dbReference type="AlphaFoldDB" id="A0A9W6Z7Q6"/>